<reference evidence="4" key="1">
    <citation type="journal article" date="2020" name="Stud. Mycol.">
        <title>101 Dothideomycetes genomes: a test case for predicting lifestyles and emergence of pathogens.</title>
        <authorList>
            <person name="Haridas S."/>
            <person name="Albert R."/>
            <person name="Binder M."/>
            <person name="Bloem J."/>
            <person name="Labutti K."/>
            <person name="Salamov A."/>
            <person name="Andreopoulos B."/>
            <person name="Baker S."/>
            <person name="Barry K."/>
            <person name="Bills G."/>
            <person name="Bluhm B."/>
            <person name="Cannon C."/>
            <person name="Castanera R."/>
            <person name="Culley D."/>
            <person name="Daum C."/>
            <person name="Ezra D."/>
            <person name="Gonzalez J."/>
            <person name="Henrissat B."/>
            <person name="Kuo A."/>
            <person name="Liang C."/>
            <person name="Lipzen A."/>
            <person name="Lutzoni F."/>
            <person name="Magnuson J."/>
            <person name="Mondo S."/>
            <person name="Nolan M."/>
            <person name="Ohm R."/>
            <person name="Pangilinan J."/>
            <person name="Park H.-J."/>
            <person name="Ramirez L."/>
            <person name="Alfaro M."/>
            <person name="Sun H."/>
            <person name="Tritt A."/>
            <person name="Yoshinaga Y."/>
            <person name="Zwiers L.-H."/>
            <person name="Turgeon B."/>
            <person name="Goodwin S."/>
            <person name="Spatafora J."/>
            <person name="Crous P."/>
            <person name="Grigoriev I."/>
        </authorList>
    </citation>
    <scope>NUCLEOTIDE SEQUENCE</scope>
    <source>
        <strain evidence="4">ATCC 16933</strain>
    </source>
</reference>
<feature type="region of interest" description="Disordered" evidence="2">
    <location>
        <begin position="307"/>
        <end position="338"/>
    </location>
</feature>
<dbReference type="Proteomes" id="UP000799766">
    <property type="component" value="Unassembled WGS sequence"/>
</dbReference>
<dbReference type="GO" id="GO:0001228">
    <property type="term" value="F:DNA-binding transcription activator activity, RNA polymerase II-specific"/>
    <property type="evidence" value="ECO:0007669"/>
    <property type="project" value="TreeGrafter"/>
</dbReference>
<organism evidence="4 5">
    <name type="scientific">Lineolata rhizophorae</name>
    <dbReference type="NCBI Taxonomy" id="578093"/>
    <lineage>
        <taxon>Eukaryota</taxon>
        <taxon>Fungi</taxon>
        <taxon>Dikarya</taxon>
        <taxon>Ascomycota</taxon>
        <taxon>Pezizomycotina</taxon>
        <taxon>Dothideomycetes</taxon>
        <taxon>Dothideomycetes incertae sedis</taxon>
        <taxon>Lineolatales</taxon>
        <taxon>Lineolataceae</taxon>
        <taxon>Lineolata</taxon>
    </lineage>
</organism>
<evidence type="ECO:0000256" key="2">
    <source>
        <dbReference type="SAM" id="MobiDB-lite"/>
    </source>
</evidence>
<dbReference type="OrthoDB" id="4937900at2759"/>
<dbReference type="InterPro" id="IPR001138">
    <property type="entry name" value="Zn2Cys6_DnaBD"/>
</dbReference>
<keyword evidence="5" id="KW-1185">Reference proteome</keyword>
<dbReference type="CDD" id="cd00067">
    <property type="entry name" value="GAL4"/>
    <property type="match status" value="1"/>
</dbReference>
<dbReference type="SMART" id="SM00066">
    <property type="entry name" value="GAL4"/>
    <property type="match status" value="1"/>
</dbReference>
<dbReference type="InterPro" id="IPR021858">
    <property type="entry name" value="Fun_TF"/>
</dbReference>
<dbReference type="InterPro" id="IPR036864">
    <property type="entry name" value="Zn2-C6_fun-type_DNA-bd_sf"/>
</dbReference>
<dbReference type="Pfam" id="PF00172">
    <property type="entry name" value="Zn_clus"/>
    <property type="match status" value="1"/>
</dbReference>
<accession>A0A6A6NSC6</accession>
<dbReference type="InterPro" id="IPR053157">
    <property type="entry name" value="Sterol_Uptake_Regulator"/>
</dbReference>
<evidence type="ECO:0000256" key="1">
    <source>
        <dbReference type="ARBA" id="ARBA00023242"/>
    </source>
</evidence>
<proteinExistence type="predicted"/>
<dbReference type="EMBL" id="MU001693">
    <property type="protein sequence ID" value="KAF2454163.1"/>
    <property type="molecule type" value="Genomic_DNA"/>
</dbReference>
<feature type="domain" description="Zn(2)-C6 fungal-type" evidence="3">
    <location>
        <begin position="15"/>
        <end position="45"/>
    </location>
</feature>
<evidence type="ECO:0000259" key="3">
    <source>
        <dbReference type="PROSITE" id="PS50048"/>
    </source>
</evidence>
<sequence length="493" mass="55041">MPSGSRRTHTKSRNGCAQCKARRIKCDERPPVCSNCERRKAKCEYETLFLPTFSQTQSSPPDIRGVLQPFRINDGCQGLSSYKFGTSTFTAEGHANTNSQNTSIYLASGFHLRDLELMHHFSVSTSLTISPSGVSRVQRTWQMVMPEEAQSHPYLMYIILAVAALHLAHVKGGSRSGADDPVARAMYASIAQGHHETALALFRSSVTRVDETNATAVFGFGALVAVYAYGLPRLKDPLSYPLEPLDGFVDLLCLFRQTWSLMQLTWPWLQHAPTSPVVVQHRGFLASVLPGEVETVLEELAMWNERGPSQSSGVNTPSTTTPTEMGTACPSPPPRPAEERRACAKAIEEMRFSFSVVPVSPEVWAFTLRWPMAVSPLFITMIQKRDPMALSLLALYCGVIMRRAPSRWFTQGWSIRVVEAIAAALPLEWLPAIRWAQEQVRDEERTQRLNDELRSGPLMEVLVRLDRWDAEAGTYLPRHELVSDLESLSLPVE</sequence>
<dbReference type="PANTHER" id="PTHR47784">
    <property type="entry name" value="STEROL UPTAKE CONTROL PROTEIN 2"/>
    <property type="match status" value="1"/>
</dbReference>
<dbReference type="SUPFAM" id="SSF57701">
    <property type="entry name" value="Zn2/Cys6 DNA-binding domain"/>
    <property type="match status" value="1"/>
</dbReference>
<dbReference type="PANTHER" id="PTHR47784:SF5">
    <property type="entry name" value="STEROL UPTAKE CONTROL PROTEIN 2"/>
    <property type="match status" value="1"/>
</dbReference>
<dbReference type="Pfam" id="PF11951">
    <property type="entry name" value="Fungal_trans_2"/>
    <property type="match status" value="1"/>
</dbReference>
<dbReference type="Gene3D" id="4.10.240.10">
    <property type="entry name" value="Zn(2)-C6 fungal-type DNA-binding domain"/>
    <property type="match status" value="1"/>
</dbReference>
<name>A0A6A6NSC6_9PEZI</name>
<evidence type="ECO:0000313" key="5">
    <source>
        <dbReference type="Proteomes" id="UP000799766"/>
    </source>
</evidence>
<evidence type="ECO:0000313" key="4">
    <source>
        <dbReference type="EMBL" id="KAF2454163.1"/>
    </source>
</evidence>
<dbReference type="PROSITE" id="PS00463">
    <property type="entry name" value="ZN2_CY6_FUNGAL_1"/>
    <property type="match status" value="1"/>
</dbReference>
<dbReference type="AlphaFoldDB" id="A0A6A6NSC6"/>
<protein>
    <recommendedName>
        <fullName evidence="3">Zn(2)-C6 fungal-type domain-containing protein</fullName>
    </recommendedName>
</protein>
<gene>
    <name evidence="4" type="ORF">BDY21DRAFT_354248</name>
</gene>
<dbReference type="PROSITE" id="PS50048">
    <property type="entry name" value="ZN2_CY6_FUNGAL_2"/>
    <property type="match status" value="1"/>
</dbReference>
<keyword evidence="1" id="KW-0539">Nucleus</keyword>
<dbReference type="GO" id="GO:0008270">
    <property type="term" value="F:zinc ion binding"/>
    <property type="evidence" value="ECO:0007669"/>
    <property type="project" value="InterPro"/>
</dbReference>